<sequence length="185" mass="19865">MNLQSLSLVITSLAAVGVFSATTEAANNHRESTIIKEGNRVIVVEYDQDGHQNTRIKISPETHDKKPVNFDSGGLDNAKGKIKKVASAVPNKGQAHSGESDSGAFLQIPKEPFCGGECKEKVAGAMEKAKEKVSETAHDGIDKKKEIAHEILARKKETAREVGHTAAEAVGKARETASRKPQNNQ</sequence>
<organism evidence="1 2">
    <name type="scientific">Bauhinia variegata</name>
    <name type="common">Purple orchid tree</name>
    <name type="synonym">Phanera variegata</name>
    <dbReference type="NCBI Taxonomy" id="167791"/>
    <lineage>
        <taxon>Eukaryota</taxon>
        <taxon>Viridiplantae</taxon>
        <taxon>Streptophyta</taxon>
        <taxon>Embryophyta</taxon>
        <taxon>Tracheophyta</taxon>
        <taxon>Spermatophyta</taxon>
        <taxon>Magnoliopsida</taxon>
        <taxon>eudicotyledons</taxon>
        <taxon>Gunneridae</taxon>
        <taxon>Pentapetalae</taxon>
        <taxon>rosids</taxon>
        <taxon>fabids</taxon>
        <taxon>Fabales</taxon>
        <taxon>Fabaceae</taxon>
        <taxon>Cercidoideae</taxon>
        <taxon>Cercideae</taxon>
        <taxon>Bauhiniinae</taxon>
        <taxon>Bauhinia</taxon>
    </lineage>
</organism>
<dbReference type="Proteomes" id="UP000828941">
    <property type="component" value="Chromosome 7"/>
</dbReference>
<keyword evidence="2" id="KW-1185">Reference proteome</keyword>
<evidence type="ECO:0000313" key="2">
    <source>
        <dbReference type="Proteomes" id="UP000828941"/>
    </source>
</evidence>
<name>A0ACB9N855_BAUVA</name>
<dbReference type="EMBL" id="CM039432">
    <property type="protein sequence ID" value="KAI4332171.1"/>
    <property type="molecule type" value="Genomic_DNA"/>
</dbReference>
<evidence type="ECO:0000313" key="1">
    <source>
        <dbReference type="EMBL" id="KAI4332171.1"/>
    </source>
</evidence>
<comment type="caution">
    <text evidence="1">The sequence shown here is derived from an EMBL/GenBank/DDBJ whole genome shotgun (WGS) entry which is preliminary data.</text>
</comment>
<protein>
    <submittedName>
        <fullName evidence="1">Uncharacterized protein</fullName>
    </submittedName>
</protein>
<reference evidence="1 2" key="1">
    <citation type="journal article" date="2022" name="DNA Res.">
        <title>Chromosomal-level genome assembly of the orchid tree Bauhinia variegata (Leguminosae; Cercidoideae) supports the allotetraploid origin hypothesis of Bauhinia.</title>
        <authorList>
            <person name="Zhong Y."/>
            <person name="Chen Y."/>
            <person name="Zheng D."/>
            <person name="Pang J."/>
            <person name="Liu Y."/>
            <person name="Luo S."/>
            <person name="Meng S."/>
            <person name="Qian L."/>
            <person name="Wei D."/>
            <person name="Dai S."/>
            <person name="Zhou R."/>
        </authorList>
    </citation>
    <scope>NUCLEOTIDE SEQUENCE [LARGE SCALE GENOMIC DNA]</scope>
    <source>
        <strain evidence="1">BV-YZ2020</strain>
    </source>
</reference>
<gene>
    <name evidence="1" type="ORF">L6164_017101</name>
</gene>
<accession>A0ACB9N855</accession>
<proteinExistence type="predicted"/>